<reference evidence="2" key="1">
    <citation type="submission" date="2024-02" db="EMBL/GenBank/DDBJ databases">
        <title>Tomenella chthoni gen. nov. sp. nov., a member of the family Jonesiaceae isolated from bat guano.</title>
        <authorList>
            <person name="Miller S.L."/>
            <person name="King J."/>
            <person name="Sankaranarayanan K."/>
            <person name="Lawson P.A."/>
        </authorList>
    </citation>
    <scope>NUCLEOTIDE SEQUENCE</scope>
    <source>
        <strain evidence="2">BS-20</strain>
    </source>
</reference>
<evidence type="ECO:0000256" key="1">
    <source>
        <dbReference type="SAM" id="MobiDB-lite"/>
    </source>
</evidence>
<dbReference type="AlphaFoldDB" id="A0AAU7DXT4"/>
<name>A0AAU7DXT4_9MICO</name>
<protein>
    <submittedName>
        <fullName evidence="2">Uncharacterized protein</fullName>
    </submittedName>
</protein>
<organism evidence="2">
    <name type="scientific">Jonesiaceae bacterium BS-20</name>
    <dbReference type="NCBI Taxonomy" id="3120821"/>
    <lineage>
        <taxon>Bacteria</taxon>
        <taxon>Bacillati</taxon>
        <taxon>Actinomycetota</taxon>
        <taxon>Actinomycetes</taxon>
        <taxon>Micrococcales</taxon>
        <taxon>Jonesiaceae</taxon>
    </lineage>
</organism>
<dbReference type="EMBL" id="CP146203">
    <property type="protein sequence ID" value="XBH22819.1"/>
    <property type="molecule type" value="Genomic_DNA"/>
</dbReference>
<dbReference type="InterPro" id="IPR036291">
    <property type="entry name" value="NAD(P)-bd_dom_sf"/>
</dbReference>
<feature type="region of interest" description="Disordered" evidence="1">
    <location>
        <begin position="130"/>
        <end position="155"/>
    </location>
</feature>
<dbReference type="Gene3D" id="3.40.50.720">
    <property type="entry name" value="NAD(P)-binding Rossmann-like Domain"/>
    <property type="match status" value="1"/>
</dbReference>
<sequence>MARIVYLSGVIPEVPPPEGLSAHLRSRLEVEEILNGARATVTTLRAGMVLGAGSTSFELMRQLALHLPVTVIPQWMDSLVEPIAVTDLCSAIIGAVNHTGPTSYFDIGSGKAISYPDLIALYLDLPQESKPQLSLSPSDRDPHVAMPGDPSWAGR</sequence>
<proteinExistence type="predicted"/>
<gene>
    <name evidence="2" type="ORF">V5R04_06285</name>
</gene>
<accession>A0AAU7DXT4</accession>
<dbReference type="SUPFAM" id="SSF51735">
    <property type="entry name" value="NAD(P)-binding Rossmann-fold domains"/>
    <property type="match status" value="1"/>
</dbReference>
<evidence type="ECO:0000313" key="2">
    <source>
        <dbReference type="EMBL" id="XBH22819.1"/>
    </source>
</evidence>